<dbReference type="EMBL" id="VFPO01000001">
    <property type="protein sequence ID" value="TQM67095.1"/>
    <property type="molecule type" value="Genomic_DNA"/>
</dbReference>
<feature type="transmembrane region" description="Helical" evidence="1">
    <location>
        <begin position="39"/>
        <end position="57"/>
    </location>
</feature>
<keyword evidence="1" id="KW-1133">Transmembrane helix</keyword>
<dbReference type="AlphaFoldDB" id="A0A543I934"/>
<protein>
    <submittedName>
        <fullName evidence="2">Uncharacterized protein</fullName>
    </submittedName>
</protein>
<keyword evidence="1" id="KW-0472">Membrane</keyword>
<evidence type="ECO:0000313" key="2">
    <source>
        <dbReference type="EMBL" id="TQM67095.1"/>
    </source>
</evidence>
<sequence length="67" mass="7165">MPVTLGLVLLVQGGGGLINNLFADSKSWFLLNHLELPAAVRLAGHAVLLVIGLLLLARRDGWARLLP</sequence>
<comment type="caution">
    <text evidence="2">The sequence shown here is derived from an EMBL/GenBank/DDBJ whole genome shotgun (WGS) entry which is preliminary data.</text>
</comment>
<reference evidence="2 3" key="1">
    <citation type="submission" date="2019-06" db="EMBL/GenBank/DDBJ databases">
        <title>Sequencing the genomes of 1000 actinobacteria strains.</title>
        <authorList>
            <person name="Klenk H.-P."/>
        </authorList>
    </citation>
    <scope>NUCLEOTIDE SEQUENCE [LARGE SCALE GENOMIC DNA]</scope>
    <source>
        <strain evidence="2 3">DSM 45043</strain>
    </source>
</reference>
<dbReference type="RefSeq" id="WP_141966146.1">
    <property type="nucleotide sequence ID" value="NZ_VFPO01000001.1"/>
</dbReference>
<evidence type="ECO:0000256" key="1">
    <source>
        <dbReference type="SAM" id="Phobius"/>
    </source>
</evidence>
<accession>A0A543I934</accession>
<gene>
    <name evidence="2" type="ORF">FHX41_0693</name>
</gene>
<evidence type="ECO:0000313" key="3">
    <source>
        <dbReference type="Proteomes" id="UP000316706"/>
    </source>
</evidence>
<keyword evidence="3" id="KW-1185">Reference proteome</keyword>
<organism evidence="2 3">
    <name type="scientific">Actinomadura hallensis</name>
    <dbReference type="NCBI Taxonomy" id="337895"/>
    <lineage>
        <taxon>Bacteria</taxon>
        <taxon>Bacillati</taxon>
        <taxon>Actinomycetota</taxon>
        <taxon>Actinomycetes</taxon>
        <taxon>Streptosporangiales</taxon>
        <taxon>Thermomonosporaceae</taxon>
        <taxon>Actinomadura</taxon>
    </lineage>
</organism>
<proteinExistence type="predicted"/>
<keyword evidence="1" id="KW-0812">Transmembrane</keyword>
<dbReference type="Proteomes" id="UP000316706">
    <property type="component" value="Unassembled WGS sequence"/>
</dbReference>
<name>A0A543I934_9ACTN</name>